<sequence length="105" mass="11435">MSFSSLFPHHAPADLASKKKVEFRIPGARGLTWSILGQHLDAELLLSISDSRIRVSSGIHDAVPPMPRKLNPWQISFVYGIKRASVQQGHPSPSGNPSARNLSAI</sequence>
<dbReference type="AlphaFoldDB" id="A0A0C2Z7Y9"/>
<name>A0A0C2Z7Y9_HEBCY</name>
<accession>A0A0C2Z7Y9</accession>
<feature type="region of interest" description="Disordered" evidence="1">
    <location>
        <begin position="86"/>
        <end position="105"/>
    </location>
</feature>
<evidence type="ECO:0000256" key="1">
    <source>
        <dbReference type="SAM" id="MobiDB-lite"/>
    </source>
</evidence>
<reference evidence="3" key="2">
    <citation type="submission" date="2015-01" db="EMBL/GenBank/DDBJ databases">
        <title>Evolutionary Origins and Diversification of the Mycorrhizal Mutualists.</title>
        <authorList>
            <consortium name="DOE Joint Genome Institute"/>
            <consortium name="Mycorrhizal Genomics Consortium"/>
            <person name="Kohler A."/>
            <person name="Kuo A."/>
            <person name="Nagy L.G."/>
            <person name="Floudas D."/>
            <person name="Copeland A."/>
            <person name="Barry K.W."/>
            <person name="Cichocki N."/>
            <person name="Veneault-Fourrey C."/>
            <person name="LaButti K."/>
            <person name="Lindquist E.A."/>
            <person name="Lipzen A."/>
            <person name="Lundell T."/>
            <person name="Morin E."/>
            <person name="Murat C."/>
            <person name="Riley R."/>
            <person name="Ohm R."/>
            <person name="Sun H."/>
            <person name="Tunlid A."/>
            <person name="Henrissat B."/>
            <person name="Grigoriev I.V."/>
            <person name="Hibbett D.S."/>
            <person name="Martin F."/>
        </authorList>
    </citation>
    <scope>NUCLEOTIDE SEQUENCE [LARGE SCALE GENOMIC DNA]</scope>
    <source>
        <strain evidence="3">h7</strain>
    </source>
</reference>
<evidence type="ECO:0000313" key="2">
    <source>
        <dbReference type="EMBL" id="KIM49257.1"/>
    </source>
</evidence>
<proteinExistence type="predicted"/>
<evidence type="ECO:0000313" key="3">
    <source>
        <dbReference type="Proteomes" id="UP000053424"/>
    </source>
</evidence>
<gene>
    <name evidence="2" type="ORF">M413DRAFT_438428</name>
</gene>
<protein>
    <submittedName>
        <fullName evidence="2">Uncharacterized protein</fullName>
    </submittedName>
</protein>
<dbReference type="EMBL" id="KN831768">
    <property type="protein sequence ID" value="KIM49257.1"/>
    <property type="molecule type" value="Genomic_DNA"/>
</dbReference>
<dbReference type="HOGENOM" id="CLU_2236903_0_0_1"/>
<dbReference type="Proteomes" id="UP000053424">
    <property type="component" value="Unassembled WGS sequence"/>
</dbReference>
<organism evidence="2 3">
    <name type="scientific">Hebeloma cylindrosporum</name>
    <dbReference type="NCBI Taxonomy" id="76867"/>
    <lineage>
        <taxon>Eukaryota</taxon>
        <taxon>Fungi</taxon>
        <taxon>Dikarya</taxon>
        <taxon>Basidiomycota</taxon>
        <taxon>Agaricomycotina</taxon>
        <taxon>Agaricomycetes</taxon>
        <taxon>Agaricomycetidae</taxon>
        <taxon>Agaricales</taxon>
        <taxon>Agaricineae</taxon>
        <taxon>Hymenogastraceae</taxon>
        <taxon>Hebeloma</taxon>
    </lineage>
</organism>
<reference evidence="2 3" key="1">
    <citation type="submission" date="2014-04" db="EMBL/GenBank/DDBJ databases">
        <authorList>
            <consortium name="DOE Joint Genome Institute"/>
            <person name="Kuo A."/>
            <person name="Gay G."/>
            <person name="Dore J."/>
            <person name="Kohler A."/>
            <person name="Nagy L.G."/>
            <person name="Floudas D."/>
            <person name="Copeland A."/>
            <person name="Barry K.W."/>
            <person name="Cichocki N."/>
            <person name="Veneault-Fourrey C."/>
            <person name="LaButti K."/>
            <person name="Lindquist E.A."/>
            <person name="Lipzen A."/>
            <person name="Lundell T."/>
            <person name="Morin E."/>
            <person name="Murat C."/>
            <person name="Sun H."/>
            <person name="Tunlid A."/>
            <person name="Henrissat B."/>
            <person name="Grigoriev I.V."/>
            <person name="Hibbett D.S."/>
            <person name="Martin F."/>
            <person name="Nordberg H.P."/>
            <person name="Cantor M.N."/>
            <person name="Hua S.X."/>
        </authorList>
    </citation>
    <scope>NUCLEOTIDE SEQUENCE [LARGE SCALE GENOMIC DNA]</scope>
    <source>
        <strain evidence="3">h7</strain>
    </source>
</reference>
<keyword evidence="3" id="KW-1185">Reference proteome</keyword>